<dbReference type="EMBL" id="LAZR01050404">
    <property type="protein sequence ID" value="KKK87436.1"/>
    <property type="molecule type" value="Genomic_DNA"/>
</dbReference>
<dbReference type="Pfam" id="PF02934">
    <property type="entry name" value="GatB_N"/>
    <property type="match status" value="1"/>
</dbReference>
<protein>
    <recommendedName>
        <fullName evidence="5">Aspartyl/Glutamyl-tRNA(Gln) amidotransferase subunit B/E catalytic domain-containing protein</fullName>
    </recommendedName>
</protein>
<dbReference type="GO" id="GO:0006412">
    <property type="term" value="P:translation"/>
    <property type="evidence" value="ECO:0007669"/>
    <property type="project" value="UniProtKB-KW"/>
</dbReference>
<evidence type="ECO:0000256" key="2">
    <source>
        <dbReference type="ARBA" id="ARBA00022741"/>
    </source>
</evidence>
<dbReference type="GO" id="GO:0050567">
    <property type="term" value="F:glutaminyl-tRNA synthase (glutamine-hydrolyzing) activity"/>
    <property type="evidence" value="ECO:0007669"/>
    <property type="project" value="TreeGrafter"/>
</dbReference>
<evidence type="ECO:0000259" key="5">
    <source>
        <dbReference type="Pfam" id="PF02934"/>
    </source>
</evidence>
<keyword evidence="4" id="KW-0648">Protein biosynthesis</keyword>
<evidence type="ECO:0000256" key="1">
    <source>
        <dbReference type="ARBA" id="ARBA00022598"/>
    </source>
</evidence>
<evidence type="ECO:0000313" key="6">
    <source>
        <dbReference type="EMBL" id="KKK87436.1"/>
    </source>
</evidence>
<keyword evidence="2" id="KW-0547">Nucleotide-binding</keyword>
<dbReference type="InterPro" id="IPR014746">
    <property type="entry name" value="Gln_synth/guanido_kin_cat_dom"/>
</dbReference>
<proteinExistence type="predicted"/>
<gene>
    <name evidence="6" type="ORF">LCGC14_2753280</name>
</gene>
<dbReference type="PANTHER" id="PTHR11659">
    <property type="entry name" value="GLUTAMYL-TRNA GLN AMIDOTRANSFERASE SUBUNIT B MITOCHONDRIAL AND PROKARYOTIC PET112-RELATED"/>
    <property type="match status" value="1"/>
</dbReference>
<evidence type="ECO:0000256" key="3">
    <source>
        <dbReference type="ARBA" id="ARBA00022840"/>
    </source>
</evidence>
<reference evidence="6" key="1">
    <citation type="journal article" date="2015" name="Nature">
        <title>Complex archaea that bridge the gap between prokaryotes and eukaryotes.</title>
        <authorList>
            <person name="Spang A."/>
            <person name="Saw J.H."/>
            <person name="Jorgensen S.L."/>
            <person name="Zaremba-Niedzwiedzka K."/>
            <person name="Martijn J."/>
            <person name="Lind A.E."/>
            <person name="van Eijk R."/>
            <person name="Schleper C."/>
            <person name="Guy L."/>
            <person name="Ettema T.J."/>
        </authorList>
    </citation>
    <scope>NUCLEOTIDE SEQUENCE</scope>
</reference>
<dbReference type="SUPFAM" id="SSF55931">
    <property type="entry name" value="Glutamine synthetase/guanido kinase"/>
    <property type="match status" value="1"/>
</dbReference>
<dbReference type="GO" id="GO:0070681">
    <property type="term" value="P:glutaminyl-tRNAGln biosynthesis via transamidation"/>
    <property type="evidence" value="ECO:0007669"/>
    <property type="project" value="TreeGrafter"/>
</dbReference>
<dbReference type="InterPro" id="IPR017959">
    <property type="entry name" value="Asn/Gln-tRNA_amidoTrfase_suB/E"/>
</dbReference>
<accession>A0A0F9BSW1</accession>
<sequence length="122" mass="14208">MAKKKKQSSLKLPTSEKEGGPVMYKGYSIKWLKELIGILTYLKIIDKKIGIKADVNVSIKNGERIEMKNINSLKNIKMAIEYEIQRQGKPGELPKKQETRMFDEKKGITIKMREKEFAEEYR</sequence>
<dbReference type="AlphaFoldDB" id="A0A0F9BSW1"/>
<dbReference type="GO" id="GO:0005524">
    <property type="term" value="F:ATP binding"/>
    <property type="evidence" value="ECO:0007669"/>
    <property type="project" value="UniProtKB-KW"/>
</dbReference>
<dbReference type="InterPro" id="IPR006075">
    <property type="entry name" value="Asn/Gln-tRNA_Trfase_suB/E_cat"/>
</dbReference>
<feature type="non-terminal residue" evidence="6">
    <location>
        <position position="122"/>
    </location>
</feature>
<evidence type="ECO:0000256" key="4">
    <source>
        <dbReference type="ARBA" id="ARBA00022917"/>
    </source>
</evidence>
<keyword evidence="3" id="KW-0067">ATP-binding</keyword>
<name>A0A0F9BSW1_9ZZZZ</name>
<keyword evidence="1" id="KW-0436">Ligase</keyword>
<comment type="caution">
    <text evidence="6">The sequence shown here is derived from an EMBL/GenBank/DDBJ whole genome shotgun (WGS) entry which is preliminary data.</text>
</comment>
<organism evidence="6">
    <name type="scientific">marine sediment metagenome</name>
    <dbReference type="NCBI Taxonomy" id="412755"/>
    <lineage>
        <taxon>unclassified sequences</taxon>
        <taxon>metagenomes</taxon>
        <taxon>ecological metagenomes</taxon>
    </lineage>
</organism>
<feature type="domain" description="Aspartyl/Glutamyl-tRNA(Gln) amidotransferase subunit B/E catalytic" evidence="5">
    <location>
        <begin position="30"/>
        <end position="122"/>
    </location>
</feature>
<dbReference type="PANTHER" id="PTHR11659:SF0">
    <property type="entry name" value="GLUTAMYL-TRNA(GLN) AMIDOTRANSFERASE SUBUNIT B, MITOCHONDRIAL"/>
    <property type="match status" value="1"/>
</dbReference>